<accession>A0A239NPD6</accession>
<gene>
    <name evidence="1" type="ORF">SAMN05216252_14127</name>
</gene>
<reference evidence="1 2" key="1">
    <citation type="submission" date="2017-06" db="EMBL/GenBank/DDBJ databases">
        <authorList>
            <person name="Kim H.J."/>
            <person name="Triplett B.A."/>
        </authorList>
    </citation>
    <scope>NUCLEOTIDE SEQUENCE [LARGE SCALE GENOMIC DNA]</scope>
    <source>
        <strain evidence="1 2">CGMCC 4.1858</strain>
    </source>
</reference>
<evidence type="ECO:0000313" key="2">
    <source>
        <dbReference type="Proteomes" id="UP000198280"/>
    </source>
</evidence>
<keyword evidence="2" id="KW-1185">Reference proteome</keyword>
<proteinExistence type="predicted"/>
<organism evidence="1 2">
    <name type="scientific">Actinacidiphila glaucinigra</name>
    <dbReference type="NCBI Taxonomy" id="235986"/>
    <lineage>
        <taxon>Bacteria</taxon>
        <taxon>Bacillati</taxon>
        <taxon>Actinomycetota</taxon>
        <taxon>Actinomycetes</taxon>
        <taxon>Kitasatosporales</taxon>
        <taxon>Streptomycetaceae</taxon>
        <taxon>Actinacidiphila</taxon>
    </lineage>
</organism>
<dbReference type="RefSeq" id="WP_089228996.1">
    <property type="nucleotide sequence ID" value="NZ_FZOF01000041.1"/>
</dbReference>
<dbReference type="EMBL" id="FZOF01000041">
    <property type="protein sequence ID" value="SNT56238.1"/>
    <property type="molecule type" value="Genomic_DNA"/>
</dbReference>
<protein>
    <submittedName>
        <fullName evidence="1">Uncharacterized protein</fullName>
    </submittedName>
</protein>
<dbReference type="OrthoDB" id="4230176at2"/>
<sequence length="103" mass="11487">MSTTAVTALRHSTAVLMHDYRAGKWFPTMRERDIADDLARTCWSEHFLRACLRGVPRTAAERRLCVVVDLAVQVLARNPKAATDGTLLTLRVLIDALTAPRLT</sequence>
<evidence type="ECO:0000313" key="1">
    <source>
        <dbReference type="EMBL" id="SNT56238.1"/>
    </source>
</evidence>
<dbReference type="Proteomes" id="UP000198280">
    <property type="component" value="Unassembled WGS sequence"/>
</dbReference>
<name>A0A239NPD6_9ACTN</name>
<dbReference type="AlphaFoldDB" id="A0A239NPD6"/>